<evidence type="ECO:0000313" key="2">
    <source>
        <dbReference type="EMBL" id="KAK8848638.1"/>
    </source>
</evidence>
<comment type="caution">
    <text evidence="2">The sequence shown here is derived from an EMBL/GenBank/DDBJ whole genome shotgun (WGS) entry which is preliminary data.</text>
</comment>
<feature type="compositionally biased region" description="Basic and acidic residues" evidence="1">
    <location>
        <begin position="41"/>
        <end position="50"/>
    </location>
</feature>
<reference evidence="2 3" key="1">
    <citation type="journal article" date="2024" name="IMA Fungus">
        <title>Apiospora arundinis, a panoply of carbohydrate-active enzymes and secondary metabolites.</title>
        <authorList>
            <person name="Sorensen T."/>
            <person name="Petersen C."/>
            <person name="Muurmann A.T."/>
            <person name="Christiansen J.V."/>
            <person name="Brundto M.L."/>
            <person name="Overgaard C.K."/>
            <person name="Boysen A.T."/>
            <person name="Wollenberg R.D."/>
            <person name="Larsen T.O."/>
            <person name="Sorensen J.L."/>
            <person name="Nielsen K.L."/>
            <person name="Sondergaard T.E."/>
        </authorList>
    </citation>
    <scope>NUCLEOTIDE SEQUENCE [LARGE SCALE GENOMIC DNA]</scope>
    <source>
        <strain evidence="2 3">AAU 773</strain>
    </source>
</reference>
<dbReference type="Proteomes" id="UP001390339">
    <property type="component" value="Unassembled WGS sequence"/>
</dbReference>
<accession>A0ABR2HL27</accession>
<dbReference type="EMBL" id="JAPCWZ010000010">
    <property type="protein sequence ID" value="KAK8848638.1"/>
    <property type="molecule type" value="Genomic_DNA"/>
</dbReference>
<feature type="region of interest" description="Disordered" evidence="1">
    <location>
        <begin position="39"/>
        <end position="73"/>
    </location>
</feature>
<organism evidence="2 3">
    <name type="scientific">Apiospora arundinis</name>
    <dbReference type="NCBI Taxonomy" id="335852"/>
    <lineage>
        <taxon>Eukaryota</taxon>
        <taxon>Fungi</taxon>
        <taxon>Dikarya</taxon>
        <taxon>Ascomycota</taxon>
        <taxon>Pezizomycotina</taxon>
        <taxon>Sordariomycetes</taxon>
        <taxon>Xylariomycetidae</taxon>
        <taxon>Amphisphaeriales</taxon>
        <taxon>Apiosporaceae</taxon>
        <taxon>Apiospora</taxon>
    </lineage>
</organism>
<gene>
    <name evidence="2" type="ORF">PGQ11_015118</name>
</gene>
<evidence type="ECO:0000256" key="1">
    <source>
        <dbReference type="SAM" id="MobiDB-lite"/>
    </source>
</evidence>
<proteinExistence type="predicted"/>
<protein>
    <submittedName>
        <fullName evidence="2">Uncharacterized protein</fullName>
    </submittedName>
</protein>
<evidence type="ECO:0000313" key="3">
    <source>
        <dbReference type="Proteomes" id="UP001390339"/>
    </source>
</evidence>
<keyword evidence="3" id="KW-1185">Reference proteome</keyword>
<sequence length="73" mass="8033">MTGMQTREQVVSGVGAWATATDVDDDLMSRELDQMIVSANEDDKCTEKTSKSSQRHTKKRLKDAKAKSISKSA</sequence>
<feature type="compositionally biased region" description="Basic residues" evidence="1">
    <location>
        <begin position="53"/>
        <end position="62"/>
    </location>
</feature>
<name>A0ABR2HL27_9PEZI</name>